<sequence length="166" mass="17809">MTDNDPTTPGLAVPDTTDPEEFAEEAGVDPTPQEVDQYLELAEERPALVGPGRELKEVPMASTLTRERLRECLNDLDFPADKDKLVQTAERKGDGEAVRALRAIPPADYANLTEVFGSVEFADDGTVPESEKYRAHGNSVPGLAESSTDTGPGNPIADELGENRGS</sequence>
<organism evidence="2 3">
    <name type="scientific">Amycolatopsis sacchari</name>
    <dbReference type="NCBI Taxonomy" id="115433"/>
    <lineage>
        <taxon>Bacteria</taxon>
        <taxon>Bacillati</taxon>
        <taxon>Actinomycetota</taxon>
        <taxon>Actinomycetes</taxon>
        <taxon>Pseudonocardiales</taxon>
        <taxon>Pseudonocardiaceae</taxon>
        <taxon>Amycolatopsis</taxon>
    </lineage>
</organism>
<dbReference type="Proteomes" id="UP000199025">
    <property type="component" value="Unassembled WGS sequence"/>
</dbReference>
<reference evidence="2 3" key="1">
    <citation type="submission" date="2016-10" db="EMBL/GenBank/DDBJ databases">
        <authorList>
            <person name="de Groot N.N."/>
        </authorList>
    </citation>
    <scope>NUCLEOTIDE SEQUENCE [LARGE SCALE GENOMIC DNA]</scope>
    <source>
        <strain evidence="2 3">DSM 44468</strain>
    </source>
</reference>
<dbReference type="Pfam" id="PF11387">
    <property type="entry name" value="DUF2795"/>
    <property type="match status" value="1"/>
</dbReference>
<dbReference type="InterPro" id="IPR021527">
    <property type="entry name" value="DUF2795"/>
</dbReference>
<evidence type="ECO:0000313" key="2">
    <source>
        <dbReference type="EMBL" id="SFJ97790.1"/>
    </source>
</evidence>
<keyword evidence="3" id="KW-1185">Reference proteome</keyword>
<dbReference type="STRING" id="115433.SAMN05421835_111175"/>
<dbReference type="EMBL" id="FORP01000011">
    <property type="protein sequence ID" value="SFJ97790.1"/>
    <property type="molecule type" value="Genomic_DNA"/>
</dbReference>
<feature type="region of interest" description="Disordered" evidence="1">
    <location>
        <begin position="1"/>
        <end position="31"/>
    </location>
</feature>
<gene>
    <name evidence="2" type="ORF">SAMN05421835_111175</name>
</gene>
<evidence type="ECO:0008006" key="4">
    <source>
        <dbReference type="Google" id="ProtNLM"/>
    </source>
</evidence>
<evidence type="ECO:0000313" key="3">
    <source>
        <dbReference type="Proteomes" id="UP000199025"/>
    </source>
</evidence>
<name>A0A1I3VRK1_9PSEU</name>
<evidence type="ECO:0000256" key="1">
    <source>
        <dbReference type="SAM" id="MobiDB-lite"/>
    </source>
</evidence>
<dbReference type="AlphaFoldDB" id="A0A1I3VRK1"/>
<dbReference type="RefSeq" id="WP_245783148.1">
    <property type="nucleotide sequence ID" value="NZ_CBDQZW010000005.1"/>
</dbReference>
<feature type="region of interest" description="Disordered" evidence="1">
    <location>
        <begin position="127"/>
        <end position="166"/>
    </location>
</feature>
<feature type="compositionally biased region" description="Acidic residues" evidence="1">
    <location>
        <begin position="17"/>
        <end position="27"/>
    </location>
</feature>
<protein>
    <recommendedName>
        <fullName evidence="4">DUF2795 domain-containing protein</fullName>
    </recommendedName>
</protein>
<proteinExistence type="predicted"/>
<accession>A0A1I3VRK1</accession>